<reference evidence="6 7" key="1">
    <citation type="submission" date="2018-05" db="EMBL/GenBank/DDBJ databases">
        <title>Genomic Encyclopedia of Type Strains, Phase IV (KMG-IV): sequencing the most valuable type-strain genomes for metagenomic binning, comparative biology and taxonomic classification.</title>
        <authorList>
            <person name="Goeker M."/>
        </authorList>
    </citation>
    <scope>NUCLEOTIDE SEQUENCE [LARGE SCALE GENOMIC DNA]</scope>
    <source>
        <strain evidence="6 7">DSM 29661</strain>
    </source>
</reference>
<dbReference type="InterPro" id="IPR037923">
    <property type="entry name" value="HTH-like"/>
</dbReference>
<dbReference type="PANTHER" id="PTHR46796:SF2">
    <property type="entry name" value="TRANSCRIPTIONAL REGULATORY PROTEIN"/>
    <property type="match status" value="1"/>
</dbReference>
<dbReference type="InterPro" id="IPR018062">
    <property type="entry name" value="HTH_AraC-typ_CS"/>
</dbReference>
<evidence type="ECO:0000256" key="2">
    <source>
        <dbReference type="ARBA" id="ARBA00023125"/>
    </source>
</evidence>
<dbReference type="SMART" id="SM00342">
    <property type="entry name" value="HTH_ARAC"/>
    <property type="match status" value="1"/>
</dbReference>
<dbReference type="Pfam" id="PF12833">
    <property type="entry name" value="HTH_18"/>
    <property type="match status" value="1"/>
</dbReference>
<sequence>MPASRDERAVYFRADDIAPLECLDAVYTRQVFAPHFHEEYVVNTLTAGAQRYRYHGSSHVAGVGALVLINPGEAHTGAAAHAQGWAYCGMYPAASLLQRLACEMAGRAVTPYFRETVIVDPALSRELVGLHRLLREVADPLTRESALYAVFGQVLRRHMGVREQAPALALTAVERARQILADRLAEPVSLQELAEAVGLSPWHLSRSFRQRFGLPPVAWRNQLRVARAKVWLAQGRAVSEVASQLGFADQPHLTRAFRATLGVTPGGYQRGLRGAAQPAG</sequence>
<dbReference type="SUPFAM" id="SSF51215">
    <property type="entry name" value="Regulatory protein AraC"/>
    <property type="match status" value="1"/>
</dbReference>
<dbReference type="PROSITE" id="PS01124">
    <property type="entry name" value="HTH_ARAC_FAMILY_2"/>
    <property type="match status" value="1"/>
</dbReference>
<dbReference type="EMBL" id="QJKI01000012">
    <property type="protein sequence ID" value="PXX78333.1"/>
    <property type="molecule type" value="Genomic_DNA"/>
</dbReference>
<organism evidence="6 7">
    <name type="scientific">Rivihabitans pingtungensis</name>
    <dbReference type="NCBI Taxonomy" id="1054498"/>
    <lineage>
        <taxon>Bacteria</taxon>
        <taxon>Pseudomonadati</taxon>
        <taxon>Pseudomonadota</taxon>
        <taxon>Betaproteobacteria</taxon>
        <taxon>Neisseriales</taxon>
        <taxon>Aquaspirillaceae</taxon>
        <taxon>Rivihabitans</taxon>
    </lineage>
</organism>
<dbReference type="GO" id="GO:0003700">
    <property type="term" value="F:DNA-binding transcription factor activity"/>
    <property type="evidence" value="ECO:0007669"/>
    <property type="project" value="InterPro"/>
</dbReference>
<keyword evidence="7" id="KW-1185">Reference proteome</keyword>
<evidence type="ECO:0000256" key="1">
    <source>
        <dbReference type="ARBA" id="ARBA00023015"/>
    </source>
</evidence>
<evidence type="ECO:0000313" key="6">
    <source>
        <dbReference type="EMBL" id="PXX78333.1"/>
    </source>
</evidence>
<dbReference type="Gene3D" id="1.10.10.60">
    <property type="entry name" value="Homeodomain-like"/>
    <property type="match status" value="2"/>
</dbReference>
<gene>
    <name evidence="6" type="ORF">DFR34_11252</name>
</gene>
<dbReference type="InterPro" id="IPR018060">
    <property type="entry name" value="HTH_AraC"/>
</dbReference>
<keyword evidence="3" id="KW-0010">Activator</keyword>
<keyword evidence="4" id="KW-0804">Transcription</keyword>
<proteinExistence type="predicted"/>
<dbReference type="PANTHER" id="PTHR46796">
    <property type="entry name" value="HTH-TYPE TRANSCRIPTIONAL ACTIVATOR RHAS-RELATED"/>
    <property type="match status" value="1"/>
</dbReference>
<keyword evidence="1" id="KW-0805">Transcription regulation</keyword>
<dbReference type="RefSeq" id="WP_110391035.1">
    <property type="nucleotide sequence ID" value="NZ_QJKI01000012.1"/>
</dbReference>
<dbReference type="SUPFAM" id="SSF46689">
    <property type="entry name" value="Homeodomain-like"/>
    <property type="match status" value="2"/>
</dbReference>
<accession>A0A318KYM6</accession>
<dbReference type="Pfam" id="PF02311">
    <property type="entry name" value="AraC_binding"/>
    <property type="match status" value="1"/>
</dbReference>
<keyword evidence="2" id="KW-0238">DNA-binding</keyword>
<dbReference type="Proteomes" id="UP000247555">
    <property type="component" value="Unassembled WGS sequence"/>
</dbReference>
<dbReference type="PROSITE" id="PS00041">
    <property type="entry name" value="HTH_ARAC_FAMILY_1"/>
    <property type="match status" value="1"/>
</dbReference>
<evidence type="ECO:0000313" key="7">
    <source>
        <dbReference type="Proteomes" id="UP000247555"/>
    </source>
</evidence>
<evidence type="ECO:0000256" key="3">
    <source>
        <dbReference type="ARBA" id="ARBA00023159"/>
    </source>
</evidence>
<evidence type="ECO:0000259" key="5">
    <source>
        <dbReference type="PROSITE" id="PS01124"/>
    </source>
</evidence>
<comment type="caution">
    <text evidence="6">The sequence shown here is derived from an EMBL/GenBank/DDBJ whole genome shotgun (WGS) entry which is preliminary data.</text>
</comment>
<dbReference type="GO" id="GO:0043565">
    <property type="term" value="F:sequence-specific DNA binding"/>
    <property type="evidence" value="ECO:0007669"/>
    <property type="project" value="InterPro"/>
</dbReference>
<name>A0A318KYM6_9NEIS</name>
<dbReference type="InterPro" id="IPR009057">
    <property type="entry name" value="Homeodomain-like_sf"/>
</dbReference>
<dbReference type="AlphaFoldDB" id="A0A318KYM6"/>
<evidence type="ECO:0000256" key="4">
    <source>
        <dbReference type="ARBA" id="ARBA00023163"/>
    </source>
</evidence>
<dbReference type="InterPro" id="IPR050204">
    <property type="entry name" value="AraC_XylS_family_regulators"/>
</dbReference>
<dbReference type="InterPro" id="IPR003313">
    <property type="entry name" value="AraC-bd"/>
</dbReference>
<protein>
    <submittedName>
        <fullName evidence="6">AraC family transcriptional regulator</fullName>
    </submittedName>
</protein>
<feature type="domain" description="HTH araC/xylS-type" evidence="5">
    <location>
        <begin position="174"/>
        <end position="271"/>
    </location>
</feature>
<dbReference type="OrthoDB" id="3631840at2"/>